<evidence type="ECO:0000313" key="3">
    <source>
        <dbReference type="Proteomes" id="UP000287651"/>
    </source>
</evidence>
<evidence type="ECO:0000256" key="1">
    <source>
        <dbReference type="SAM" id="MobiDB-lite"/>
    </source>
</evidence>
<reference evidence="2 3" key="1">
    <citation type="journal article" date="2014" name="Agronomy (Basel)">
        <title>A Draft Genome Sequence for Ensete ventricosum, the Drought-Tolerant Tree Against Hunger.</title>
        <authorList>
            <person name="Harrison J."/>
            <person name="Moore K.A."/>
            <person name="Paszkiewicz K."/>
            <person name="Jones T."/>
            <person name="Grant M."/>
            <person name="Ambacheew D."/>
            <person name="Muzemil S."/>
            <person name="Studholme D.J."/>
        </authorList>
    </citation>
    <scope>NUCLEOTIDE SEQUENCE [LARGE SCALE GENOMIC DNA]</scope>
</reference>
<name>A0A426ZUF2_ENSVE</name>
<proteinExistence type="predicted"/>
<dbReference type="AlphaFoldDB" id="A0A426ZUF2"/>
<protein>
    <submittedName>
        <fullName evidence="2">Uncharacterized protein</fullName>
    </submittedName>
</protein>
<gene>
    <name evidence="2" type="ORF">B296_00017623</name>
</gene>
<evidence type="ECO:0000313" key="2">
    <source>
        <dbReference type="EMBL" id="RRT67606.1"/>
    </source>
</evidence>
<dbReference type="EMBL" id="AMZH03004981">
    <property type="protein sequence ID" value="RRT67606.1"/>
    <property type="molecule type" value="Genomic_DNA"/>
</dbReference>
<comment type="caution">
    <text evidence="2">The sequence shown here is derived from an EMBL/GenBank/DDBJ whole genome shotgun (WGS) entry which is preliminary data.</text>
</comment>
<dbReference type="Proteomes" id="UP000287651">
    <property type="component" value="Unassembled WGS sequence"/>
</dbReference>
<organism evidence="2 3">
    <name type="scientific">Ensete ventricosum</name>
    <name type="common">Abyssinian banana</name>
    <name type="synonym">Musa ensete</name>
    <dbReference type="NCBI Taxonomy" id="4639"/>
    <lineage>
        <taxon>Eukaryota</taxon>
        <taxon>Viridiplantae</taxon>
        <taxon>Streptophyta</taxon>
        <taxon>Embryophyta</taxon>
        <taxon>Tracheophyta</taxon>
        <taxon>Spermatophyta</taxon>
        <taxon>Magnoliopsida</taxon>
        <taxon>Liliopsida</taxon>
        <taxon>Zingiberales</taxon>
        <taxon>Musaceae</taxon>
        <taxon>Ensete</taxon>
    </lineage>
</organism>
<accession>A0A426ZUF2</accession>
<feature type="compositionally biased region" description="Basic and acidic residues" evidence="1">
    <location>
        <begin position="34"/>
        <end position="59"/>
    </location>
</feature>
<sequence length="71" mass="8047">MYYTWIDEATRRRKPHRRSSIPPALGVAVGRPNARTDRPLFKPTRRAGECSKEAQRSRGGEVTASYSNEAE</sequence>
<feature type="region of interest" description="Disordered" evidence="1">
    <location>
        <begin position="1"/>
        <end position="71"/>
    </location>
</feature>